<accession>A0A1I4ACV5</accession>
<name>A0A1I4ACV5_9GAMM</name>
<dbReference type="EMBL" id="FOSH01000014">
    <property type="protein sequence ID" value="SFK54248.1"/>
    <property type="molecule type" value="Genomic_DNA"/>
</dbReference>
<dbReference type="AlphaFoldDB" id="A0A1I4ACV5"/>
<dbReference type="Proteomes" id="UP000198924">
    <property type="component" value="Unassembled WGS sequence"/>
</dbReference>
<evidence type="ECO:0000313" key="1">
    <source>
        <dbReference type="EMBL" id="SFK54248.1"/>
    </source>
</evidence>
<dbReference type="STRING" id="45496.SAMN04488079_11421"/>
<reference evidence="2" key="1">
    <citation type="submission" date="2016-10" db="EMBL/GenBank/DDBJ databases">
        <authorList>
            <person name="Varghese N."/>
            <person name="Submissions S."/>
        </authorList>
    </citation>
    <scope>NUCLEOTIDE SEQUENCE [LARGE SCALE GENOMIC DNA]</scope>
    <source>
        <strain evidence="2">DSM 11578</strain>
    </source>
</reference>
<sequence length="101" mass="11724">MRQIKNDDIQCTTDLKASFLKAQSVLLEEHLSHKDDSIQSHINYPFDIEIEHDWKLFSKTLQSFSPESLKETINFGESYVLTNNNHIFVQAILENSSPRTN</sequence>
<evidence type="ECO:0000313" key="2">
    <source>
        <dbReference type="Proteomes" id="UP000198924"/>
    </source>
</evidence>
<keyword evidence="2" id="KW-1185">Reference proteome</keyword>
<protein>
    <submittedName>
        <fullName evidence="1">Uncharacterized protein</fullName>
    </submittedName>
</protein>
<proteinExistence type="predicted"/>
<gene>
    <name evidence="1" type="ORF">SAMN04488079_11421</name>
</gene>
<organism evidence="1 2">
    <name type="scientific">Methylophaga sulfidovorans</name>
    <dbReference type="NCBI Taxonomy" id="45496"/>
    <lineage>
        <taxon>Bacteria</taxon>
        <taxon>Pseudomonadati</taxon>
        <taxon>Pseudomonadota</taxon>
        <taxon>Gammaproteobacteria</taxon>
        <taxon>Thiotrichales</taxon>
        <taxon>Piscirickettsiaceae</taxon>
        <taxon>Methylophaga</taxon>
    </lineage>
</organism>